<dbReference type="AlphaFoldDB" id="A0A7V5LUH6"/>
<name>A0A7V5LUH6_UNCW3</name>
<dbReference type="Proteomes" id="UP000886050">
    <property type="component" value="Unassembled WGS sequence"/>
</dbReference>
<comment type="caution">
    <text evidence="1">The sequence shown here is derived from an EMBL/GenBank/DDBJ whole genome shotgun (WGS) entry which is preliminary data.</text>
</comment>
<protein>
    <submittedName>
        <fullName evidence="1">Uncharacterized protein</fullName>
    </submittedName>
</protein>
<gene>
    <name evidence="1" type="ORF">ENL43_01575</name>
</gene>
<dbReference type="EMBL" id="DRTX01000088">
    <property type="protein sequence ID" value="HHF53038.1"/>
    <property type="molecule type" value="Genomic_DNA"/>
</dbReference>
<evidence type="ECO:0000313" key="1">
    <source>
        <dbReference type="EMBL" id="HHF53038.1"/>
    </source>
</evidence>
<organism evidence="1">
    <name type="scientific">candidate division WOR-3 bacterium</name>
    <dbReference type="NCBI Taxonomy" id="2052148"/>
    <lineage>
        <taxon>Bacteria</taxon>
        <taxon>Bacteria division WOR-3</taxon>
    </lineage>
</organism>
<sequence length="161" mass="19066">MKRSNFSFLILSTVLILQGGGWSYPFRDALQKAFYYLSIDSTALSFEKKFGKQDSFRFKIVNKSLDNPFTLYDFTHDFYTLLDTSLTLYPVLNFVEKYIFNLSCEEDLHHNRSLTQKINSLAEFYKESFVNISPEEYDSLLRFSISFFVDEDDTQDVEYYK</sequence>
<feature type="non-terminal residue" evidence="1">
    <location>
        <position position="161"/>
    </location>
</feature>
<proteinExistence type="predicted"/>
<reference evidence="1" key="1">
    <citation type="journal article" date="2020" name="mSystems">
        <title>Genome- and Community-Level Interaction Insights into Carbon Utilization and Element Cycling Functions of Hydrothermarchaeota in Hydrothermal Sediment.</title>
        <authorList>
            <person name="Zhou Z."/>
            <person name="Liu Y."/>
            <person name="Xu W."/>
            <person name="Pan J."/>
            <person name="Luo Z.H."/>
            <person name="Li M."/>
        </authorList>
    </citation>
    <scope>NUCLEOTIDE SEQUENCE [LARGE SCALE GENOMIC DNA]</scope>
    <source>
        <strain evidence="1">HyVt-96</strain>
    </source>
</reference>
<accession>A0A7V5LUH6</accession>